<protein>
    <submittedName>
        <fullName evidence="1">Uncharacterized protein</fullName>
    </submittedName>
</protein>
<proteinExistence type="predicted"/>
<organism evidence="1 2">
    <name type="scientific">Vigna mungo</name>
    <name type="common">Black gram</name>
    <name type="synonym">Phaseolus mungo</name>
    <dbReference type="NCBI Taxonomy" id="3915"/>
    <lineage>
        <taxon>Eukaryota</taxon>
        <taxon>Viridiplantae</taxon>
        <taxon>Streptophyta</taxon>
        <taxon>Embryophyta</taxon>
        <taxon>Tracheophyta</taxon>
        <taxon>Spermatophyta</taxon>
        <taxon>Magnoliopsida</taxon>
        <taxon>eudicotyledons</taxon>
        <taxon>Gunneridae</taxon>
        <taxon>Pentapetalae</taxon>
        <taxon>rosids</taxon>
        <taxon>fabids</taxon>
        <taxon>Fabales</taxon>
        <taxon>Fabaceae</taxon>
        <taxon>Papilionoideae</taxon>
        <taxon>50 kb inversion clade</taxon>
        <taxon>NPAAA clade</taxon>
        <taxon>indigoferoid/millettioid clade</taxon>
        <taxon>Phaseoleae</taxon>
        <taxon>Vigna</taxon>
    </lineage>
</organism>
<evidence type="ECO:0000313" key="2">
    <source>
        <dbReference type="Proteomes" id="UP001374535"/>
    </source>
</evidence>
<reference evidence="1 2" key="1">
    <citation type="journal article" date="2023" name="Life. Sci Alliance">
        <title>Evolutionary insights into 3D genome organization and epigenetic landscape of Vigna mungo.</title>
        <authorList>
            <person name="Junaid A."/>
            <person name="Singh B."/>
            <person name="Bhatia S."/>
        </authorList>
    </citation>
    <scope>NUCLEOTIDE SEQUENCE [LARGE SCALE GENOMIC DNA]</scope>
    <source>
        <strain evidence="1">Urdbean</strain>
    </source>
</reference>
<evidence type="ECO:0000313" key="1">
    <source>
        <dbReference type="EMBL" id="WVZ02711.1"/>
    </source>
</evidence>
<sequence>MDSIWGLEFGPSADGAVGRGEANFSFIISGGDSFTRDWTHDRSGSSPLCLSSNEDDLRILPPSSSPFTDQSAFPLGDPHLDQAFTGEPTIEAGLLAPRSLELTLRSCSCCCCCFSR</sequence>
<dbReference type="AlphaFoldDB" id="A0AAQ3N531"/>
<gene>
    <name evidence="1" type="ORF">V8G54_023517</name>
</gene>
<dbReference type="Proteomes" id="UP001374535">
    <property type="component" value="Chromosome 7"/>
</dbReference>
<keyword evidence="2" id="KW-1185">Reference proteome</keyword>
<accession>A0AAQ3N531</accession>
<name>A0AAQ3N531_VIGMU</name>
<dbReference type="EMBL" id="CP144694">
    <property type="protein sequence ID" value="WVZ02711.1"/>
    <property type="molecule type" value="Genomic_DNA"/>
</dbReference>